<dbReference type="PANTHER" id="PTHR30269">
    <property type="entry name" value="TRANSMEMBRANE PROTEIN YFCA"/>
    <property type="match status" value="1"/>
</dbReference>
<evidence type="ECO:0000256" key="6">
    <source>
        <dbReference type="ARBA" id="ARBA00022989"/>
    </source>
</evidence>
<gene>
    <name evidence="9" type="ORF">IOQ59_11350</name>
</gene>
<dbReference type="AlphaFoldDB" id="A0A8J7FDT2"/>
<feature type="transmembrane region" description="Helical" evidence="8">
    <location>
        <begin position="78"/>
        <end position="97"/>
    </location>
</feature>
<evidence type="ECO:0000256" key="5">
    <source>
        <dbReference type="ARBA" id="ARBA00022692"/>
    </source>
</evidence>
<keyword evidence="3" id="KW-0813">Transport</keyword>
<evidence type="ECO:0000256" key="8">
    <source>
        <dbReference type="RuleBase" id="RU363041"/>
    </source>
</evidence>
<dbReference type="PANTHER" id="PTHR30269:SF37">
    <property type="entry name" value="MEMBRANE TRANSPORTER PROTEIN"/>
    <property type="match status" value="1"/>
</dbReference>
<feature type="transmembrane region" description="Helical" evidence="8">
    <location>
        <begin position="103"/>
        <end position="124"/>
    </location>
</feature>
<accession>A0A8J7FDT2</accession>
<organism evidence="9 10">
    <name type="scientific">Pontibacterium sinense</name>
    <dbReference type="NCBI Taxonomy" id="2781979"/>
    <lineage>
        <taxon>Bacteria</taxon>
        <taxon>Pseudomonadati</taxon>
        <taxon>Pseudomonadota</taxon>
        <taxon>Gammaproteobacteria</taxon>
        <taxon>Oceanospirillales</taxon>
        <taxon>Oceanospirillaceae</taxon>
        <taxon>Pontibacterium</taxon>
    </lineage>
</organism>
<protein>
    <recommendedName>
        <fullName evidence="8">Probable membrane transporter protein</fullName>
    </recommendedName>
</protein>
<comment type="similarity">
    <text evidence="2 8">Belongs to the 4-toluene sulfonate uptake permease (TSUP) (TC 2.A.102) family.</text>
</comment>
<sequence length="255" mass="27440">MFGLQLDLPLWQLLPAIAIILGAAVLRGYSGFGFSSLTVTSLALFMPPKMVVPTIFMLEIAASIHLLPGVFRQVDRKLLGQLLVGTLICTPIGVWLLTHLPEAHTRLMICLMVLACAILLLLGFEQKNANPRLPMATGFVSGLANGAAAIGGLPVVLMMLYTQMSPIATRATLVAFFAFTDIYALIWTGHQNLLTDEVITLGIVFLVPMVIGLSVGRFLFKRSGQKSFRNLALVLLISVSVIGLARSGYQMMGGA</sequence>
<dbReference type="InterPro" id="IPR052017">
    <property type="entry name" value="TSUP"/>
</dbReference>
<comment type="caution">
    <text evidence="9">The sequence shown here is derived from an EMBL/GenBank/DDBJ whole genome shotgun (WGS) entry which is preliminary data.</text>
</comment>
<keyword evidence="4 8" id="KW-1003">Cell membrane</keyword>
<feature type="transmembrane region" description="Helical" evidence="8">
    <location>
        <begin position="50"/>
        <end position="71"/>
    </location>
</feature>
<evidence type="ECO:0000313" key="9">
    <source>
        <dbReference type="EMBL" id="MBE9397854.1"/>
    </source>
</evidence>
<evidence type="ECO:0000256" key="1">
    <source>
        <dbReference type="ARBA" id="ARBA00004651"/>
    </source>
</evidence>
<keyword evidence="5 8" id="KW-0812">Transmembrane</keyword>
<keyword evidence="10" id="KW-1185">Reference proteome</keyword>
<evidence type="ECO:0000256" key="3">
    <source>
        <dbReference type="ARBA" id="ARBA00022448"/>
    </source>
</evidence>
<dbReference type="InterPro" id="IPR002781">
    <property type="entry name" value="TM_pro_TauE-like"/>
</dbReference>
<feature type="transmembrane region" description="Helical" evidence="8">
    <location>
        <begin position="167"/>
        <end position="186"/>
    </location>
</feature>
<dbReference type="Pfam" id="PF01925">
    <property type="entry name" value="TauE"/>
    <property type="match status" value="1"/>
</dbReference>
<reference evidence="9" key="1">
    <citation type="submission" date="2020-10" db="EMBL/GenBank/DDBJ databases">
        <title>Bacterium isolated from coastal waters sediment.</title>
        <authorList>
            <person name="Chen R.-J."/>
            <person name="Lu D.-C."/>
            <person name="Zhu K.-L."/>
            <person name="Du Z.-J."/>
        </authorList>
    </citation>
    <scope>NUCLEOTIDE SEQUENCE</scope>
    <source>
        <strain evidence="9">N1Y112</strain>
    </source>
</reference>
<dbReference type="GO" id="GO:0005886">
    <property type="term" value="C:plasma membrane"/>
    <property type="evidence" value="ECO:0007669"/>
    <property type="project" value="UniProtKB-SubCell"/>
</dbReference>
<dbReference type="Proteomes" id="UP000640333">
    <property type="component" value="Unassembled WGS sequence"/>
</dbReference>
<keyword evidence="6 8" id="KW-1133">Transmembrane helix</keyword>
<proteinExistence type="inferred from homology"/>
<dbReference type="EMBL" id="JADEYS010000010">
    <property type="protein sequence ID" value="MBE9397854.1"/>
    <property type="molecule type" value="Genomic_DNA"/>
</dbReference>
<feature type="transmembrane region" description="Helical" evidence="8">
    <location>
        <begin position="136"/>
        <end position="161"/>
    </location>
</feature>
<feature type="transmembrane region" description="Helical" evidence="8">
    <location>
        <begin position="12"/>
        <end position="30"/>
    </location>
</feature>
<feature type="transmembrane region" description="Helical" evidence="8">
    <location>
        <begin position="198"/>
        <end position="219"/>
    </location>
</feature>
<keyword evidence="7 8" id="KW-0472">Membrane</keyword>
<dbReference type="RefSeq" id="WP_193953407.1">
    <property type="nucleotide sequence ID" value="NZ_JADEYS010000010.1"/>
</dbReference>
<name>A0A8J7FDT2_9GAMM</name>
<evidence type="ECO:0000313" key="10">
    <source>
        <dbReference type="Proteomes" id="UP000640333"/>
    </source>
</evidence>
<evidence type="ECO:0000256" key="7">
    <source>
        <dbReference type="ARBA" id="ARBA00023136"/>
    </source>
</evidence>
<evidence type="ECO:0000256" key="4">
    <source>
        <dbReference type="ARBA" id="ARBA00022475"/>
    </source>
</evidence>
<feature type="transmembrane region" description="Helical" evidence="8">
    <location>
        <begin position="231"/>
        <end position="249"/>
    </location>
</feature>
<comment type="subcellular location">
    <subcellularLocation>
        <location evidence="1 8">Cell membrane</location>
        <topology evidence="1 8">Multi-pass membrane protein</topology>
    </subcellularLocation>
</comment>
<evidence type="ECO:0000256" key="2">
    <source>
        <dbReference type="ARBA" id="ARBA00009142"/>
    </source>
</evidence>